<organism evidence="14 15">
    <name type="scientific">Sinorhizobium sojae CCBAU 05684</name>
    <dbReference type="NCBI Taxonomy" id="716928"/>
    <lineage>
        <taxon>Bacteria</taxon>
        <taxon>Pseudomonadati</taxon>
        <taxon>Pseudomonadota</taxon>
        <taxon>Alphaproteobacteria</taxon>
        <taxon>Hyphomicrobiales</taxon>
        <taxon>Rhizobiaceae</taxon>
        <taxon>Sinorhizobium/Ensifer group</taxon>
        <taxon>Sinorhizobium</taxon>
    </lineage>
</organism>
<name>A0A249PEF4_9HYPH</name>
<dbReference type="FunFam" id="3.40.50.720:FF:000188">
    <property type="entry name" value="NAD(P) transhydrogenase alpha subunit 1"/>
    <property type="match status" value="1"/>
</dbReference>
<evidence type="ECO:0000256" key="6">
    <source>
        <dbReference type="ARBA" id="ARBA00022967"/>
    </source>
</evidence>
<evidence type="ECO:0000259" key="12">
    <source>
        <dbReference type="SMART" id="SM01002"/>
    </source>
</evidence>
<proteinExistence type="inferred from homology"/>
<dbReference type="KEGG" id="esj:SJ05684_c28810"/>
<dbReference type="PROSITE" id="PS00837">
    <property type="entry name" value="ALADH_PNT_2"/>
    <property type="match status" value="1"/>
</dbReference>
<dbReference type="eggNOG" id="COG3288">
    <property type="taxonomic scope" value="Bacteria"/>
</dbReference>
<evidence type="ECO:0000256" key="9">
    <source>
        <dbReference type="ARBA" id="ARBA00071353"/>
    </source>
</evidence>
<dbReference type="SMART" id="SM01002">
    <property type="entry name" value="AlaDh_PNT_C"/>
    <property type="match status" value="1"/>
</dbReference>
<evidence type="ECO:0000256" key="7">
    <source>
        <dbReference type="ARBA" id="ARBA00023027"/>
    </source>
</evidence>
<dbReference type="SUPFAM" id="SSF52283">
    <property type="entry name" value="Formate/glycerate dehydrogenase catalytic domain-like"/>
    <property type="match status" value="1"/>
</dbReference>
<keyword evidence="5" id="KW-0521">NADP</keyword>
<evidence type="ECO:0000256" key="4">
    <source>
        <dbReference type="ARBA" id="ARBA00022741"/>
    </source>
</evidence>
<keyword evidence="15" id="KW-1185">Reference proteome</keyword>
<dbReference type="InterPro" id="IPR008143">
    <property type="entry name" value="Ala_DH/PNT_CS2"/>
</dbReference>
<feature type="domain" description="Alanine dehydrogenase/pyridine nucleotide transhydrogenase NAD(H)-binding" evidence="12">
    <location>
        <begin position="148"/>
        <end position="314"/>
    </location>
</feature>
<comment type="catalytic activity">
    <reaction evidence="8">
        <text>NAD(+) + NADPH + H(+)(in) = NADH + NADP(+) + H(+)(out)</text>
        <dbReference type="Rhea" id="RHEA:47992"/>
        <dbReference type="ChEBI" id="CHEBI:15378"/>
        <dbReference type="ChEBI" id="CHEBI:57540"/>
        <dbReference type="ChEBI" id="CHEBI:57783"/>
        <dbReference type="ChEBI" id="CHEBI:57945"/>
        <dbReference type="ChEBI" id="CHEBI:58349"/>
        <dbReference type="EC" id="7.1.1.1"/>
    </reaction>
</comment>
<dbReference type="GO" id="GO:0050661">
    <property type="term" value="F:NADP binding"/>
    <property type="evidence" value="ECO:0007669"/>
    <property type="project" value="TreeGrafter"/>
</dbReference>
<evidence type="ECO:0000256" key="5">
    <source>
        <dbReference type="ARBA" id="ARBA00022857"/>
    </source>
</evidence>
<dbReference type="GO" id="GO:0008750">
    <property type="term" value="F:proton-translocating NAD(P)+ transhydrogenase activity"/>
    <property type="evidence" value="ECO:0007669"/>
    <property type="project" value="UniProtKB-EC"/>
</dbReference>
<dbReference type="SUPFAM" id="SSF51735">
    <property type="entry name" value="NAD(P)-binding Rossmann-fold domains"/>
    <property type="match status" value="1"/>
</dbReference>
<dbReference type="SMART" id="SM01003">
    <property type="entry name" value="AlaDh_PNT_N"/>
    <property type="match status" value="1"/>
</dbReference>
<dbReference type="GO" id="GO:0006740">
    <property type="term" value="P:NADPH regeneration"/>
    <property type="evidence" value="ECO:0007669"/>
    <property type="project" value="TreeGrafter"/>
</dbReference>
<dbReference type="NCBIfam" id="NF006942">
    <property type="entry name" value="PRK09424.1"/>
    <property type="match status" value="1"/>
</dbReference>
<dbReference type="InterPro" id="IPR036291">
    <property type="entry name" value="NAD(P)-bd_dom_sf"/>
</dbReference>
<dbReference type="Pfam" id="PF01262">
    <property type="entry name" value="AlaDh_PNT_C"/>
    <property type="match status" value="1"/>
</dbReference>
<accession>A0A249PEF4</accession>
<dbReference type="EMBL" id="CP023067">
    <property type="protein sequence ID" value="ASY64311.1"/>
    <property type="molecule type" value="Genomic_DNA"/>
</dbReference>
<evidence type="ECO:0000256" key="2">
    <source>
        <dbReference type="ARBA" id="ARBA00005689"/>
    </source>
</evidence>
<dbReference type="PANTHER" id="PTHR10160:SF19">
    <property type="entry name" value="PROTON-TRANSLOCATING NAD(P)(+) TRANSHYDROGENASE"/>
    <property type="match status" value="1"/>
</dbReference>
<dbReference type="AlphaFoldDB" id="A0A249PEF4"/>
<evidence type="ECO:0000256" key="1">
    <source>
        <dbReference type="ARBA" id="ARBA00003943"/>
    </source>
</evidence>
<dbReference type="EC" id="7.1.1.1" evidence="3"/>
<reference evidence="14 15" key="1">
    <citation type="submission" date="2017-08" db="EMBL/GenBank/DDBJ databases">
        <title>Multipartite genome sequences of Sinorhizobium species nodulating soybeans.</title>
        <authorList>
            <person name="Tian C.F."/>
        </authorList>
    </citation>
    <scope>NUCLEOTIDE SEQUENCE [LARGE SCALE GENOMIC DNA]</scope>
    <source>
        <strain evidence="14 15">CCBAU 05684</strain>
    </source>
</reference>
<sequence length="382" mass="39989">MSEIVFIAKESDPNEPRVAGSPETVKKIRSFGFEVVVEAGAGLSSRIPDAEYEKAGARIGTAKDAKSADVVLKVRRPTVAEIKGYKAGALVIAIMDPHGNEEAIAGMAKAGLTAFAMELMPRITRAQSMDVLSSQANLAGYQAVIDAAHEYDRALPMMMTAAGTVPAAKVFVMGAGVAGLQAIATARRLGAMVSATDVRPAAKEQVASLGAKFIAVEDEEFKAAETAGGYAKEMSKEYQAKQAALVAEHIAKQDIVITTALIPGRPAPRLVTREMLKSMKPGSVVIDLAVERGGNVEGAEAGTVAEVEGVKVVGHLNVPGRIAASASLLYAKNLVTFLETLVSKEEKRLALNMEDELVKATALSHGGTVVHPAFDGAKEGNK</sequence>
<dbReference type="InterPro" id="IPR007886">
    <property type="entry name" value="AlaDH/PNT_N"/>
</dbReference>
<dbReference type="InterPro" id="IPR007698">
    <property type="entry name" value="AlaDH/PNT_NAD(H)-bd"/>
</dbReference>
<dbReference type="GO" id="GO:0005886">
    <property type="term" value="C:plasma membrane"/>
    <property type="evidence" value="ECO:0007669"/>
    <property type="project" value="TreeGrafter"/>
</dbReference>
<dbReference type="GO" id="GO:0016491">
    <property type="term" value="F:oxidoreductase activity"/>
    <property type="evidence" value="ECO:0007669"/>
    <property type="project" value="InterPro"/>
</dbReference>
<evidence type="ECO:0000256" key="10">
    <source>
        <dbReference type="ARBA" id="ARBA00076996"/>
    </source>
</evidence>
<evidence type="ECO:0000256" key="11">
    <source>
        <dbReference type="ARBA" id="ARBA00084087"/>
    </source>
</evidence>
<dbReference type="RefSeq" id="WP_095694272.1">
    <property type="nucleotide sequence ID" value="NZ_CP023067.1"/>
</dbReference>
<evidence type="ECO:0000313" key="14">
    <source>
        <dbReference type="EMBL" id="ASY64311.1"/>
    </source>
</evidence>
<dbReference type="Gene3D" id="3.40.50.720">
    <property type="entry name" value="NAD(P)-binding Rossmann-like Domain"/>
    <property type="match status" value="2"/>
</dbReference>
<keyword evidence="4" id="KW-0547">Nucleotide-binding</keyword>
<dbReference type="STRING" id="716928.GCA_000261485_05579"/>
<evidence type="ECO:0000256" key="8">
    <source>
        <dbReference type="ARBA" id="ARBA00048202"/>
    </source>
</evidence>
<comment type="function">
    <text evidence="1">The transhydrogenation between NADH and NADP is coupled to respiration and ATP hydrolysis and functions as a proton pump across the membrane.</text>
</comment>
<dbReference type="Proteomes" id="UP000217211">
    <property type="component" value="Chromosome"/>
</dbReference>
<comment type="similarity">
    <text evidence="2">Belongs to the AlaDH/PNT family.</text>
</comment>
<dbReference type="CDD" id="cd05304">
    <property type="entry name" value="Rubrum_tdh"/>
    <property type="match status" value="1"/>
</dbReference>
<evidence type="ECO:0000313" key="15">
    <source>
        <dbReference type="Proteomes" id="UP000217211"/>
    </source>
</evidence>
<keyword evidence="6" id="KW-1278">Translocase</keyword>
<feature type="domain" description="Alanine dehydrogenase/pyridine nucleotide transhydrogenase N-terminal" evidence="13">
    <location>
        <begin position="6"/>
        <end position="139"/>
    </location>
</feature>
<dbReference type="PANTHER" id="PTHR10160">
    <property type="entry name" value="NAD(P) TRANSHYDROGENASE"/>
    <property type="match status" value="1"/>
</dbReference>
<evidence type="ECO:0000259" key="13">
    <source>
        <dbReference type="SMART" id="SM01003"/>
    </source>
</evidence>
<gene>
    <name evidence="14" type="ORF">SJ05684_c28810</name>
</gene>
<keyword evidence="7" id="KW-0520">NAD</keyword>
<dbReference type="Pfam" id="PF05222">
    <property type="entry name" value="AlaDh_PNT_N"/>
    <property type="match status" value="1"/>
</dbReference>
<protein>
    <recommendedName>
        <fullName evidence="9">NAD(P) transhydrogenase subunit alpha part 1</fullName>
        <ecNumber evidence="3">7.1.1.1</ecNumber>
    </recommendedName>
    <alternativeName>
        <fullName evidence="11">Nicotinamide nucleotide transhydrogenase subunit alpha 1</fullName>
    </alternativeName>
    <alternativeName>
        <fullName evidence="10">Pyridine nucleotide transhydrogenase subunit alpha 1</fullName>
    </alternativeName>
</protein>
<evidence type="ECO:0000256" key="3">
    <source>
        <dbReference type="ARBA" id="ARBA00012943"/>
    </source>
</evidence>